<feature type="region of interest" description="Disordered" evidence="1">
    <location>
        <begin position="1"/>
        <end position="29"/>
    </location>
</feature>
<name>A0ABW0R0D2_9BACL</name>
<dbReference type="Pfam" id="PF05036">
    <property type="entry name" value="SPOR"/>
    <property type="match status" value="1"/>
</dbReference>
<dbReference type="Proteomes" id="UP001596108">
    <property type="component" value="Unassembled WGS sequence"/>
</dbReference>
<evidence type="ECO:0000256" key="2">
    <source>
        <dbReference type="SAM" id="Phobius"/>
    </source>
</evidence>
<feature type="compositionally biased region" description="Basic and acidic residues" evidence="1">
    <location>
        <begin position="104"/>
        <end position="117"/>
    </location>
</feature>
<feature type="compositionally biased region" description="Polar residues" evidence="1">
    <location>
        <begin position="235"/>
        <end position="244"/>
    </location>
</feature>
<evidence type="ECO:0000313" key="4">
    <source>
        <dbReference type="EMBL" id="MFC5529287.1"/>
    </source>
</evidence>
<keyword evidence="5" id="KW-1185">Reference proteome</keyword>
<dbReference type="InterPro" id="IPR036680">
    <property type="entry name" value="SPOR-like_sf"/>
</dbReference>
<keyword evidence="2" id="KW-1133">Transmembrane helix</keyword>
<feature type="region of interest" description="Disordered" evidence="1">
    <location>
        <begin position="134"/>
        <end position="153"/>
    </location>
</feature>
<feature type="region of interest" description="Disordered" evidence="1">
    <location>
        <begin position="204"/>
        <end position="251"/>
    </location>
</feature>
<sequence length="459" mass="49578">MPSNARMTFRFEPLPAPKPVKPAQASQLSQTAEKQIVDALPIEPQPVTVNAQQPEQSYKHTIIESYPPMSGPYQDDIRALEEMIRRTDSVVVHIPPPSAIQEPSELKPERQGSTVRDRQAPVIVRELAQMETDFEQPERWSLPEEDGEYRPPSDWLSHSHDYVRKDSPSWTRVILSVAAAIATGALFGYMVLTLFTGEPMFPGKSDNSSQAAIVPTSSANANSPSSSDLKETASVGESVQTSDPNPADPTSALSEIKANEAYVLQYGVFRNADSTQLAAAQLKDVGLPAAIDDSDGYRVYAGIAPTRAEAELLAAQMPNIEVYIKPIDVAAALIIEDGQSQALKSFIEESSALSRLIAQLTVSGLQDELPQPLSQDDAEALQQAATQWKASLSAIDSMTGNAQAAGRTLEQSLNAALASLASYGKKTSRYHLWNAQSAIMQAELADRGLRQALQPATAG</sequence>
<dbReference type="SUPFAM" id="SSF110997">
    <property type="entry name" value="Sporulation related repeat"/>
    <property type="match status" value="1"/>
</dbReference>
<dbReference type="RefSeq" id="WP_378111159.1">
    <property type="nucleotide sequence ID" value="NZ_JBHSNC010000024.1"/>
</dbReference>
<evidence type="ECO:0000259" key="3">
    <source>
        <dbReference type="Pfam" id="PF05036"/>
    </source>
</evidence>
<keyword evidence="2" id="KW-0472">Membrane</keyword>
<proteinExistence type="predicted"/>
<feature type="compositionally biased region" description="Low complexity" evidence="1">
    <location>
        <begin position="217"/>
        <end position="227"/>
    </location>
</feature>
<gene>
    <name evidence="4" type="ORF">ACFPQ4_07475</name>
</gene>
<comment type="caution">
    <text evidence="4">The sequence shown here is derived from an EMBL/GenBank/DDBJ whole genome shotgun (WGS) entry which is preliminary data.</text>
</comment>
<keyword evidence="2" id="KW-0812">Transmembrane</keyword>
<dbReference type="EMBL" id="JBHSNC010000024">
    <property type="protein sequence ID" value="MFC5529287.1"/>
    <property type="molecule type" value="Genomic_DNA"/>
</dbReference>
<feature type="region of interest" description="Disordered" evidence="1">
    <location>
        <begin position="95"/>
        <end position="117"/>
    </location>
</feature>
<organism evidence="4 5">
    <name type="scientific">Cohnella yongneupensis</name>
    <dbReference type="NCBI Taxonomy" id="425006"/>
    <lineage>
        <taxon>Bacteria</taxon>
        <taxon>Bacillati</taxon>
        <taxon>Bacillota</taxon>
        <taxon>Bacilli</taxon>
        <taxon>Bacillales</taxon>
        <taxon>Paenibacillaceae</taxon>
        <taxon>Cohnella</taxon>
    </lineage>
</organism>
<dbReference type="Gene3D" id="3.30.70.1070">
    <property type="entry name" value="Sporulation related repeat"/>
    <property type="match status" value="1"/>
</dbReference>
<reference evidence="5" key="1">
    <citation type="journal article" date="2019" name="Int. J. Syst. Evol. Microbiol.">
        <title>The Global Catalogue of Microorganisms (GCM) 10K type strain sequencing project: providing services to taxonomists for standard genome sequencing and annotation.</title>
        <authorList>
            <consortium name="The Broad Institute Genomics Platform"/>
            <consortium name="The Broad Institute Genome Sequencing Center for Infectious Disease"/>
            <person name="Wu L."/>
            <person name="Ma J."/>
        </authorList>
    </citation>
    <scope>NUCLEOTIDE SEQUENCE [LARGE SCALE GENOMIC DNA]</scope>
    <source>
        <strain evidence="5">CGMCC 1.18578</strain>
    </source>
</reference>
<feature type="transmembrane region" description="Helical" evidence="2">
    <location>
        <begin position="173"/>
        <end position="195"/>
    </location>
</feature>
<evidence type="ECO:0000313" key="5">
    <source>
        <dbReference type="Proteomes" id="UP001596108"/>
    </source>
</evidence>
<feature type="domain" description="SPOR" evidence="3">
    <location>
        <begin position="259"/>
        <end position="318"/>
    </location>
</feature>
<accession>A0ABW0R0D2</accession>
<protein>
    <submittedName>
        <fullName evidence="4">SPOR domain-containing protein</fullName>
    </submittedName>
</protein>
<evidence type="ECO:0000256" key="1">
    <source>
        <dbReference type="SAM" id="MobiDB-lite"/>
    </source>
</evidence>
<dbReference type="InterPro" id="IPR007730">
    <property type="entry name" value="SPOR-like_dom"/>
</dbReference>